<feature type="domain" description="CENP-V/GFA" evidence="5">
    <location>
        <begin position="12"/>
        <end position="111"/>
    </location>
</feature>
<evidence type="ECO:0000256" key="2">
    <source>
        <dbReference type="ARBA" id="ARBA00022723"/>
    </source>
</evidence>
<keyword evidence="3" id="KW-0862">Zinc</keyword>
<comment type="similarity">
    <text evidence="1">Belongs to the Gfa family.</text>
</comment>
<dbReference type="GO" id="GO:0016846">
    <property type="term" value="F:carbon-sulfur lyase activity"/>
    <property type="evidence" value="ECO:0007669"/>
    <property type="project" value="InterPro"/>
</dbReference>
<dbReference type="Gene3D" id="3.90.1590.10">
    <property type="entry name" value="glutathione-dependent formaldehyde- activating enzyme (gfa)"/>
    <property type="match status" value="1"/>
</dbReference>
<dbReference type="PANTHER" id="PTHR33337">
    <property type="entry name" value="GFA DOMAIN-CONTAINING PROTEIN"/>
    <property type="match status" value="1"/>
</dbReference>
<keyword evidence="2" id="KW-0479">Metal-binding</keyword>
<dbReference type="PROSITE" id="PS51891">
    <property type="entry name" value="CENP_V_GFA"/>
    <property type="match status" value="1"/>
</dbReference>
<organism evidence="6 7">
    <name type="scientific">Corallococcus exercitus</name>
    <dbReference type="NCBI Taxonomy" id="2316736"/>
    <lineage>
        <taxon>Bacteria</taxon>
        <taxon>Pseudomonadati</taxon>
        <taxon>Myxococcota</taxon>
        <taxon>Myxococcia</taxon>
        <taxon>Myxococcales</taxon>
        <taxon>Cystobacterineae</taxon>
        <taxon>Myxococcaceae</taxon>
        <taxon>Corallococcus</taxon>
    </lineage>
</organism>
<dbReference type="SUPFAM" id="SSF51316">
    <property type="entry name" value="Mss4-like"/>
    <property type="match status" value="1"/>
</dbReference>
<dbReference type="InterPro" id="IPR006913">
    <property type="entry name" value="CENP-V/GFA"/>
</dbReference>
<dbReference type="PANTHER" id="PTHR33337:SF33">
    <property type="entry name" value="CENP-V_GFA DOMAIN-CONTAINING PROTEIN"/>
    <property type="match status" value="1"/>
</dbReference>
<sequence length="158" mass="17617">MENPASEWKLPWDGGCRCGKVRLRVTVPPLLAMACHCTGCQRMSSSAFSLSLAIPTPGFQILSGEPVVGGLHGPSKHMFCDYCMTWMFTRPEGLDSFVNLRPTMLDDRSWFVPFIETFTDEKLPWATTPAVHSYATLPEWSAYEGLVQEFAAKGARPR</sequence>
<evidence type="ECO:0000313" key="7">
    <source>
        <dbReference type="Proteomes" id="UP000528460"/>
    </source>
</evidence>
<dbReference type="InterPro" id="IPR011057">
    <property type="entry name" value="Mss4-like_sf"/>
</dbReference>
<evidence type="ECO:0000256" key="3">
    <source>
        <dbReference type="ARBA" id="ARBA00022833"/>
    </source>
</evidence>
<evidence type="ECO:0000256" key="1">
    <source>
        <dbReference type="ARBA" id="ARBA00005495"/>
    </source>
</evidence>
<dbReference type="Proteomes" id="UP000528460">
    <property type="component" value="Unassembled WGS sequence"/>
</dbReference>
<evidence type="ECO:0000256" key="4">
    <source>
        <dbReference type="ARBA" id="ARBA00023239"/>
    </source>
</evidence>
<proteinExistence type="inferred from homology"/>
<evidence type="ECO:0000313" key="6">
    <source>
        <dbReference type="EMBL" id="NOK08159.1"/>
    </source>
</evidence>
<reference evidence="6 7" key="1">
    <citation type="submission" date="2020-05" db="EMBL/GenBank/DDBJ databases">
        <authorList>
            <person name="Whitworth D."/>
        </authorList>
    </citation>
    <scope>NUCLEOTIDE SEQUENCE [LARGE SCALE GENOMIC DNA]</scope>
    <source>
        <strain evidence="6 7">CA046A</strain>
    </source>
</reference>
<name>A0A7Y4JNQ5_9BACT</name>
<evidence type="ECO:0000259" key="5">
    <source>
        <dbReference type="PROSITE" id="PS51891"/>
    </source>
</evidence>
<keyword evidence="4" id="KW-0456">Lyase</keyword>
<dbReference type="AlphaFoldDB" id="A0A7Y4JNQ5"/>
<gene>
    <name evidence="6" type="ORF">HNS30_03805</name>
</gene>
<dbReference type="GO" id="GO:0046872">
    <property type="term" value="F:metal ion binding"/>
    <property type="evidence" value="ECO:0007669"/>
    <property type="project" value="UniProtKB-KW"/>
</dbReference>
<protein>
    <submittedName>
        <fullName evidence="6">GFA family protein</fullName>
    </submittedName>
</protein>
<dbReference type="Pfam" id="PF04828">
    <property type="entry name" value="GFA"/>
    <property type="match status" value="1"/>
</dbReference>
<comment type="caution">
    <text evidence="6">The sequence shown here is derived from an EMBL/GenBank/DDBJ whole genome shotgun (WGS) entry which is preliminary data.</text>
</comment>
<dbReference type="EMBL" id="JABFJW010000017">
    <property type="protein sequence ID" value="NOK08159.1"/>
    <property type="molecule type" value="Genomic_DNA"/>
</dbReference>
<accession>A0A7Y4JNQ5</accession>